<comment type="caution">
    <text evidence="9">The sequence shown here is derived from an EMBL/GenBank/DDBJ whole genome shotgun (WGS) entry which is preliminary data.</text>
</comment>
<dbReference type="GO" id="GO:0003723">
    <property type="term" value="F:RNA binding"/>
    <property type="evidence" value="ECO:0007669"/>
    <property type="project" value="InterPro"/>
</dbReference>
<evidence type="ECO:0000256" key="4">
    <source>
        <dbReference type="ARBA" id="ARBA00022574"/>
    </source>
</evidence>
<keyword evidence="6" id="KW-0804">Transcription</keyword>
<dbReference type="PANTHER" id="PTHR44215:SF1">
    <property type="entry name" value="WD REPEAT-CONTAINING PROTEIN 75"/>
    <property type="match status" value="1"/>
</dbReference>
<keyword evidence="2" id="KW-0690">Ribosome biogenesis</keyword>
<dbReference type="OrthoDB" id="4096at2759"/>
<dbReference type="Pfam" id="PF23769">
    <property type="entry name" value="Beta-prop_WDR75_2nd"/>
    <property type="match status" value="1"/>
</dbReference>
<dbReference type="Pfam" id="PF23869">
    <property type="entry name" value="Beta-prop_WDR75_1st"/>
    <property type="match status" value="1"/>
</dbReference>
<evidence type="ECO:0000256" key="3">
    <source>
        <dbReference type="ARBA" id="ARBA00022552"/>
    </source>
</evidence>
<gene>
    <name evidence="9" type="ORF">VCS650_LOCUS34466</name>
</gene>
<dbReference type="Gene3D" id="2.130.10.10">
    <property type="entry name" value="YVTN repeat-like/Quinoprotein amine dehydrogenase"/>
    <property type="match status" value="3"/>
</dbReference>
<dbReference type="Proteomes" id="UP000663891">
    <property type="component" value="Unassembled WGS sequence"/>
</dbReference>
<dbReference type="GO" id="GO:0032040">
    <property type="term" value="C:small-subunit processome"/>
    <property type="evidence" value="ECO:0007669"/>
    <property type="project" value="InterPro"/>
</dbReference>
<name>A0A815IE62_9BILA</name>
<dbReference type="SMART" id="SM00320">
    <property type="entry name" value="WD40"/>
    <property type="match status" value="4"/>
</dbReference>
<evidence type="ECO:0000313" key="10">
    <source>
        <dbReference type="Proteomes" id="UP000663891"/>
    </source>
</evidence>
<reference evidence="9" key="1">
    <citation type="submission" date="2021-02" db="EMBL/GenBank/DDBJ databases">
        <authorList>
            <person name="Nowell W R."/>
        </authorList>
    </citation>
    <scope>NUCLEOTIDE SEQUENCE</scope>
</reference>
<evidence type="ECO:0000256" key="2">
    <source>
        <dbReference type="ARBA" id="ARBA00022517"/>
    </source>
</evidence>
<evidence type="ECO:0000256" key="1">
    <source>
        <dbReference type="ARBA" id="ARBA00004604"/>
    </source>
</evidence>
<proteinExistence type="predicted"/>
<dbReference type="AlphaFoldDB" id="A0A815IE62"/>
<dbReference type="GO" id="GO:0045943">
    <property type="term" value="P:positive regulation of transcription by RNA polymerase I"/>
    <property type="evidence" value="ECO:0007669"/>
    <property type="project" value="InterPro"/>
</dbReference>
<sequence>MKKLNIRQFGIGTLMKYAPLISSDSKYVFTIGDGCIYVWIVKTGECLRLINNNSNSSDQQTIIGMTINPNNRLQLCVGEQNGNINVWDYEDGILIHTIKLEMELIHLHSIANNGLYVFLKNLNKNVYSLNRIESVRHNCTPINIFDKLPCQPTSISYNQKGEYCVFVNVDGTIIYLLNLLNNQLKPYPITKQNLSFHEKIICSQIHPTEECIALGTQSGRIALWYNYLNSTTKEPTISYLHWHSLPVLCLAFSFDGSYLLSGGHECVLVKWLYRKSEPTFLPRLGAPIIHVNASNDQTFYACTHSDNSMDNFTFTFIEKLFIFILALHLIGSNLSIQQTIGGINHMFLPQQASLPAGIHVFSRQQALVMNSGKPGYLQFLSIDNGKLLYNLDIVGENYVSPNEMTEQCLFTDIKRLAIDPTDTWLVTFEECSSNANTDDHQNERKLRFWKFNLNNNQFELNTTITYPHGQETLNQMLFHPNKLELATTGNDGFLKVWTLVQENPITKRVSHWRCLSGYTHRSYSSSALCYYKLSSSSSNINLCCSFEHLVTVWIDTINDLNEESRYEYSRCFAHFDRKNPVEYIQSDSDQILVCHKTLVNLWNCLNGQFIKSFSWHVHAIAKDPRSSFIALFDKSFLHFYSFSDGKCHSRKSSLFRRVASCAYIPNDKSSSFVPLQHSRLIFYIQQEGLKTFIDDDEDDNKSLIPINGKLDETDNEKTILSNLIRQSQNDFDENSINKSKSFDDLTKLNKRINNLNQQLLSTPAYLLPSIDNYCIDSLKRMLLPIDNQYEKNIHLNENVSMDNLSTMSVDSEEDS</sequence>
<evidence type="ECO:0000313" key="9">
    <source>
        <dbReference type="EMBL" id="CAF1363808.1"/>
    </source>
</evidence>
<feature type="domain" description="WD repeat-containing protein 75 second beta-propeller" evidence="8">
    <location>
        <begin position="361"/>
        <end position="672"/>
    </location>
</feature>
<evidence type="ECO:0000256" key="7">
    <source>
        <dbReference type="ARBA" id="ARBA00023242"/>
    </source>
</evidence>
<keyword evidence="4" id="KW-0853">WD repeat</keyword>
<dbReference type="InterPro" id="IPR053826">
    <property type="entry name" value="WDR75"/>
</dbReference>
<keyword evidence="7" id="KW-0539">Nucleus</keyword>
<evidence type="ECO:0000259" key="8">
    <source>
        <dbReference type="Pfam" id="PF23769"/>
    </source>
</evidence>
<dbReference type="InterPro" id="IPR001680">
    <property type="entry name" value="WD40_rpt"/>
</dbReference>
<dbReference type="PANTHER" id="PTHR44215">
    <property type="entry name" value="WD REPEAT-CONTAINING PROTEIN 75"/>
    <property type="match status" value="1"/>
</dbReference>
<protein>
    <recommendedName>
        <fullName evidence="8">WD repeat-containing protein 75 second beta-propeller domain-containing protein</fullName>
    </recommendedName>
</protein>
<accession>A0A815IE62</accession>
<comment type="subcellular location">
    <subcellularLocation>
        <location evidence="1">Nucleus</location>
        <location evidence="1">Nucleolus</location>
    </subcellularLocation>
</comment>
<dbReference type="SUPFAM" id="SSF50978">
    <property type="entry name" value="WD40 repeat-like"/>
    <property type="match status" value="1"/>
</dbReference>
<dbReference type="SUPFAM" id="SSF69322">
    <property type="entry name" value="Tricorn protease domain 2"/>
    <property type="match status" value="1"/>
</dbReference>
<keyword evidence="5" id="KW-0677">Repeat</keyword>
<keyword evidence="3" id="KW-0698">rRNA processing</keyword>
<dbReference type="GO" id="GO:2000234">
    <property type="term" value="P:positive regulation of rRNA processing"/>
    <property type="evidence" value="ECO:0007669"/>
    <property type="project" value="TreeGrafter"/>
</dbReference>
<evidence type="ECO:0000256" key="5">
    <source>
        <dbReference type="ARBA" id="ARBA00022737"/>
    </source>
</evidence>
<organism evidence="9 10">
    <name type="scientific">Adineta steineri</name>
    <dbReference type="NCBI Taxonomy" id="433720"/>
    <lineage>
        <taxon>Eukaryota</taxon>
        <taxon>Metazoa</taxon>
        <taxon>Spiralia</taxon>
        <taxon>Gnathifera</taxon>
        <taxon>Rotifera</taxon>
        <taxon>Eurotatoria</taxon>
        <taxon>Bdelloidea</taxon>
        <taxon>Adinetida</taxon>
        <taxon>Adinetidae</taxon>
        <taxon>Adineta</taxon>
    </lineage>
</organism>
<dbReference type="InterPro" id="IPR057644">
    <property type="entry name" value="Beta-prop_WDR75_2nd"/>
</dbReference>
<dbReference type="InterPro" id="IPR036322">
    <property type="entry name" value="WD40_repeat_dom_sf"/>
</dbReference>
<dbReference type="InterPro" id="IPR015943">
    <property type="entry name" value="WD40/YVTN_repeat-like_dom_sf"/>
</dbReference>
<evidence type="ECO:0000256" key="6">
    <source>
        <dbReference type="ARBA" id="ARBA00023163"/>
    </source>
</evidence>
<dbReference type="EMBL" id="CAJNON010000725">
    <property type="protein sequence ID" value="CAF1363808.1"/>
    <property type="molecule type" value="Genomic_DNA"/>
</dbReference>
<dbReference type="GO" id="GO:0006364">
    <property type="term" value="P:rRNA processing"/>
    <property type="evidence" value="ECO:0007669"/>
    <property type="project" value="UniProtKB-KW"/>
</dbReference>